<proteinExistence type="predicted"/>
<name>F4Q6E6_CACFS</name>
<evidence type="ECO:0000313" key="2">
    <source>
        <dbReference type="Proteomes" id="UP000007797"/>
    </source>
</evidence>
<organism evidence="1 2">
    <name type="scientific">Cavenderia fasciculata</name>
    <name type="common">Slime mold</name>
    <name type="synonym">Dictyostelium fasciculatum</name>
    <dbReference type="NCBI Taxonomy" id="261658"/>
    <lineage>
        <taxon>Eukaryota</taxon>
        <taxon>Amoebozoa</taxon>
        <taxon>Evosea</taxon>
        <taxon>Eumycetozoa</taxon>
        <taxon>Dictyostelia</taxon>
        <taxon>Acytosteliales</taxon>
        <taxon>Cavenderiaceae</taxon>
        <taxon>Cavenderia</taxon>
    </lineage>
</organism>
<evidence type="ECO:0000313" key="1">
    <source>
        <dbReference type="EMBL" id="EGG16456.1"/>
    </source>
</evidence>
<accession>F4Q6E6</accession>
<dbReference type="KEGG" id="dfa:DFA_08994"/>
<protein>
    <submittedName>
        <fullName evidence="1">Uncharacterized protein</fullName>
    </submittedName>
</protein>
<gene>
    <name evidence="1" type="ORF">DFA_08994</name>
</gene>
<dbReference type="RefSeq" id="XP_004354856.1">
    <property type="nucleotide sequence ID" value="XM_004354804.1"/>
</dbReference>
<sequence length="127" mass="14620">MANDQLVGEEEIYKETFTRKDSVAILNTDREQANDSNAFKEDFHYGGPAHGLFTSKTFDLPNDFYGSIEFKSETGFISSGVNMRYFQNEMLKIGFVEIYVENKVCEEVPDVPLAWNWRALHLPKSPR</sequence>
<reference evidence="2" key="1">
    <citation type="journal article" date="2011" name="Genome Res.">
        <title>Phylogeny-wide analysis of social amoeba genomes highlights ancient origins for complex intercellular communication.</title>
        <authorList>
            <person name="Heidel A.J."/>
            <person name="Lawal H.M."/>
            <person name="Felder M."/>
            <person name="Schilde C."/>
            <person name="Helps N.R."/>
            <person name="Tunggal B."/>
            <person name="Rivero F."/>
            <person name="John U."/>
            <person name="Schleicher M."/>
            <person name="Eichinger L."/>
            <person name="Platzer M."/>
            <person name="Noegel A.A."/>
            <person name="Schaap P."/>
            <person name="Gloeckner G."/>
        </authorList>
    </citation>
    <scope>NUCLEOTIDE SEQUENCE [LARGE SCALE GENOMIC DNA]</scope>
    <source>
        <strain evidence="2">SH3</strain>
    </source>
</reference>
<dbReference type="GeneID" id="14868455"/>
<dbReference type="Proteomes" id="UP000007797">
    <property type="component" value="Unassembled WGS sequence"/>
</dbReference>
<dbReference type="OrthoDB" id="23378at2759"/>
<dbReference type="EMBL" id="GL883023">
    <property type="protein sequence ID" value="EGG16456.1"/>
    <property type="molecule type" value="Genomic_DNA"/>
</dbReference>
<dbReference type="AlphaFoldDB" id="F4Q6E6"/>
<keyword evidence="2" id="KW-1185">Reference proteome</keyword>